<protein>
    <submittedName>
        <fullName evidence="3">MFS transporter</fullName>
    </submittedName>
</protein>
<feature type="compositionally biased region" description="Low complexity" evidence="1">
    <location>
        <begin position="431"/>
        <end position="441"/>
    </location>
</feature>
<feature type="transmembrane region" description="Helical" evidence="2">
    <location>
        <begin position="250"/>
        <end position="269"/>
    </location>
</feature>
<feature type="region of interest" description="Disordered" evidence="1">
    <location>
        <begin position="429"/>
        <end position="470"/>
    </location>
</feature>
<keyword evidence="2" id="KW-0812">Transmembrane</keyword>
<feature type="transmembrane region" description="Helical" evidence="2">
    <location>
        <begin position="339"/>
        <end position="358"/>
    </location>
</feature>
<name>A0ABP5YF76_9MICO</name>
<dbReference type="EMBL" id="BAAARE010000006">
    <property type="protein sequence ID" value="GAA2480276.1"/>
    <property type="molecule type" value="Genomic_DNA"/>
</dbReference>
<evidence type="ECO:0000313" key="3">
    <source>
        <dbReference type="EMBL" id="GAA2480276.1"/>
    </source>
</evidence>
<dbReference type="PANTHER" id="PTHR23542">
    <property type="match status" value="1"/>
</dbReference>
<dbReference type="InterPro" id="IPR011701">
    <property type="entry name" value="MFS"/>
</dbReference>
<feature type="transmembrane region" description="Helical" evidence="2">
    <location>
        <begin position="138"/>
        <end position="161"/>
    </location>
</feature>
<keyword evidence="2" id="KW-0472">Membrane</keyword>
<dbReference type="InterPro" id="IPR036259">
    <property type="entry name" value="MFS_trans_sf"/>
</dbReference>
<keyword evidence="4" id="KW-1185">Reference proteome</keyword>
<feature type="transmembrane region" description="Helical" evidence="2">
    <location>
        <begin position="47"/>
        <end position="69"/>
    </location>
</feature>
<evidence type="ECO:0000313" key="4">
    <source>
        <dbReference type="Proteomes" id="UP001500730"/>
    </source>
</evidence>
<accession>A0ABP5YF76</accession>
<feature type="transmembrane region" description="Helical" evidence="2">
    <location>
        <begin position="316"/>
        <end position="333"/>
    </location>
</feature>
<dbReference type="Gene3D" id="1.20.1250.20">
    <property type="entry name" value="MFS general substrate transporter like domains"/>
    <property type="match status" value="2"/>
</dbReference>
<feature type="transmembrane region" description="Helical" evidence="2">
    <location>
        <begin position="81"/>
        <end position="99"/>
    </location>
</feature>
<feature type="transmembrane region" description="Helical" evidence="2">
    <location>
        <begin position="378"/>
        <end position="396"/>
    </location>
</feature>
<evidence type="ECO:0000256" key="1">
    <source>
        <dbReference type="SAM" id="MobiDB-lite"/>
    </source>
</evidence>
<feature type="transmembrane region" description="Helical" evidence="2">
    <location>
        <begin position="105"/>
        <end position="126"/>
    </location>
</feature>
<organism evidence="3 4">
    <name type="scientific">Terrabacter carboxydivorans</name>
    <dbReference type="NCBI Taxonomy" id="619730"/>
    <lineage>
        <taxon>Bacteria</taxon>
        <taxon>Bacillati</taxon>
        <taxon>Actinomycetota</taxon>
        <taxon>Actinomycetes</taxon>
        <taxon>Micrococcales</taxon>
        <taxon>Intrasporangiaceae</taxon>
        <taxon>Terrabacter</taxon>
    </lineage>
</organism>
<feature type="transmembrane region" description="Helical" evidence="2">
    <location>
        <begin position="167"/>
        <end position="187"/>
    </location>
</feature>
<dbReference type="Proteomes" id="UP001500730">
    <property type="component" value="Unassembled WGS sequence"/>
</dbReference>
<dbReference type="PANTHER" id="PTHR23542:SF1">
    <property type="entry name" value="MAJOR FACILITATOR SUPERFAMILY (MFS) PROFILE DOMAIN-CONTAINING PROTEIN"/>
    <property type="match status" value="1"/>
</dbReference>
<dbReference type="RefSeq" id="WP_344254454.1">
    <property type="nucleotide sequence ID" value="NZ_BAAARE010000006.1"/>
</dbReference>
<feature type="transmembrane region" description="Helical" evidence="2">
    <location>
        <begin position="289"/>
        <end position="309"/>
    </location>
</feature>
<reference evidence="4" key="1">
    <citation type="journal article" date="2019" name="Int. J. Syst. Evol. Microbiol.">
        <title>The Global Catalogue of Microorganisms (GCM) 10K type strain sequencing project: providing services to taxonomists for standard genome sequencing and annotation.</title>
        <authorList>
            <consortium name="The Broad Institute Genomics Platform"/>
            <consortium name="The Broad Institute Genome Sequencing Center for Infectious Disease"/>
            <person name="Wu L."/>
            <person name="Ma J."/>
        </authorList>
    </citation>
    <scope>NUCLEOTIDE SEQUENCE [LARGE SCALE GENOMIC DNA]</scope>
    <source>
        <strain evidence="4">JCM 16259</strain>
    </source>
</reference>
<gene>
    <name evidence="3" type="ORF">GCM10009858_17420</name>
</gene>
<dbReference type="SUPFAM" id="SSF103473">
    <property type="entry name" value="MFS general substrate transporter"/>
    <property type="match status" value="2"/>
</dbReference>
<keyword evidence="2" id="KW-1133">Transmembrane helix</keyword>
<sequence length="470" mass="48144">MDLGAYRPVLANRDTRSALLLGFLIRVPMWAGAVILTLHVVSSLGRSYGEAGLVTAASTVAVAVSGPWRGRLLDRIGLRRTVGPSLVVQVVCWSIAPWVGYAPLIGFAALAGLFVVPTFSILRQVIIRSVPVGQRRTALSLDSSATELSFMAGPAIGVWLATSWDTGWALLVCELTSVAAGFVLWLVNPRLTSDDDGAAPTADRSDDTTSVPTGERVALDEVGEAGRAEAIASGAALADDTPPGRAVRGFITLPVAAVYLAAACSTLVLSGTDVSIVAALRFFGATGSIGWVLALWGAGSLVGGLVYGAWHRSFSVFWLLLGLAATTAPVALAVGVPSFAVLITVSGLLCAPTITATVEQLSRQVPERFRGEMMGWHGSAMTAGSAVGAPVAGFAIDRGGWPYGFLVVSALGVLIAVAGLLGSRAGRRARASAGPDAQPAQPTAPAPPASPAVTDGADSEHGLPAANIDH</sequence>
<feature type="transmembrane region" description="Helical" evidence="2">
    <location>
        <begin position="402"/>
        <end position="422"/>
    </location>
</feature>
<feature type="transmembrane region" description="Helical" evidence="2">
    <location>
        <begin position="20"/>
        <end position="41"/>
    </location>
</feature>
<proteinExistence type="predicted"/>
<comment type="caution">
    <text evidence="3">The sequence shown here is derived from an EMBL/GenBank/DDBJ whole genome shotgun (WGS) entry which is preliminary data.</text>
</comment>
<dbReference type="Pfam" id="PF07690">
    <property type="entry name" value="MFS_1"/>
    <property type="match status" value="2"/>
</dbReference>
<evidence type="ECO:0000256" key="2">
    <source>
        <dbReference type="SAM" id="Phobius"/>
    </source>
</evidence>